<organism evidence="1 2">
    <name type="scientific">Racocetra fulgida</name>
    <dbReference type="NCBI Taxonomy" id="60492"/>
    <lineage>
        <taxon>Eukaryota</taxon>
        <taxon>Fungi</taxon>
        <taxon>Fungi incertae sedis</taxon>
        <taxon>Mucoromycota</taxon>
        <taxon>Glomeromycotina</taxon>
        <taxon>Glomeromycetes</taxon>
        <taxon>Diversisporales</taxon>
        <taxon>Gigasporaceae</taxon>
        <taxon>Racocetra</taxon>
    </lineage>
</organism>
<keyword evidence="2" id="KW-1185">Reference proteome</keyword>
<accession>A0A9N9JPQ1</accession>
<proteinExistence type="predicted"/>
<evidence type="ECO:0000313" key="2">
    <source>
        <dbReference type="Proteomes" id="UP000789396"/>
    </source>
</evidence>
<sequence>VDDDYDISKISDELFISAKLKSAFSPLEIRKIKDDQKYS</sequence>
<gene>
    <name evidence="1" type="ORF">RFULGI_LOCUS16532</name>
</gene>
<name>A0A9N9JPQ1_9GLOM</name>
<dbReference type="AlphaFoldDB" id="A0A9N9JPQ1"/>
<evidence type="ECO:0000313" key="1">
    <source>
        <dbReference type="EMBL" id="CAG8788752.1"/>
    </source>
</evidence>
<feature type="non-terminal residue" evidence="1">
    <location>
        <position position="1"/>
    </location>
</feature>
<protein>
    <submittedName>
        <fullName evidence="1">3602_t:CDS:1</fullName>
    </submittedName>
</protein>
<reference evidence="1" key="1">
    <citation type="submission" date="2021-06" db="EMBL/GenBank/DDBJ databases">
        <authorList>
            <person name="Kallberg Y."/>
            <person name="Tangrot J."/>
            <person name="Rosling A."/>
        </authorList>
    </citation>
    <scope>NUCLEOTIDE SEQUENCE</scope>
    <source>
        <strain evidence="1">IN212</strain>
    </source>
</reference>
<dbReference type="Proteomes" id="UP000789396">
    <property type="component" value="Unassembled WGS sequence"/>
</dbReference>
<comment type="caution">
    <text evidence="1">The sequence shown here is derived from an EMBL/GenBank/DDBJ whole genome shotgun (WGS) entry which is preliminary data.</text>
</comment>
<dbReference type="EMBL" id="CAJVPZ010059152">
    <property type="protein sequence ID" value="CAG8788752.1"/>
    <property type="molecule type" value="Genomic_DNA"/>
</dbReference>